<sequence length="370" mass="41497">MKVKSFLAVAAACVLGMSSCSDESTTKIPVYGWQGEGGDATEASIQADFKKWKEHGLDGMCYNAGGFNVEKHTRAAKIAHANGLEYHAWIPSMLKGDADSTWYAVNRKGESAYNVQAYVPYYKCMCPNNPDVINYLVTEYGKIADIPEVDFIHLDYIRYVDVILARGLWEKYGLVMNEEYPTADYCYCDKCVADFKAATGIDIKSVEDPSTCEEWKQFRYNVITSLVNKIAETVHAKGKKVSAAVFPGPESYAKKLVRQEWNKWNIDAFFPMNYNDFYLEPASWVGKITQEEVNSVNGKIPVYSGLFICHDWQNKANIKDPEGHGLIPSEIMEAVRGSIEAGAAGVALFTPSNMTDEHWAEFDKAIHMKR</sequence>
<dbReference type="InterPro" id="IPR052177">
    <property type="entry name" value="Divisome_Glycosyl_Hydrolase"/>
</dbReference>
<evidence type="ECO:0008006" key="3">
    <source>
        <dbReference type="Google" id="ProtNLM"/>
    </source>
</evidence>
<dbReference type="Gene3D" id="3.20.20.80">
    <property type="entry name" value="Glycosidases"/>
    <property type="match status" value="1"/>
</dbReference>
<dbReference type="AlphaFoldDB" id="A0AAW5MW60"/>
<evidence type="ECO:0000313" key="2">
    <source>
        <dbReference type="Proteomes" id="UP001204579"/>
    </source>
</evidence>
<protein>
    <recommendedName>
        <fullName evidence="3">Glycosyl hydrolase-like 10 domain-containing protein</fullName>
    </recommendedName>
</protein>
<dbReference type="PROSITE" id="PS51257">
    <property type="entry name" value="PROKAR_LIPOPROTEIN"/>
    <property type="match status" value="1"/>
</dbReference>
<dbReference type="GeneID" id="82442052"/>
<accession>A0AAW5MW60</accession>
<dbReference type="RefSeq" id="WP_018709497.1">
    <property type="nucleotide sequence ID" value="NZ_DEQE01000025.1"/>
</dbReference>
<dbReference type="PANTHER" id="PTHR43405">
    <property type="entry name" value="GLYCOSYL HYDROLASE DIGH"/>
    <property type="match status" value="1"/>
</dbReference>
<organism evidence="1 2">
    <name type="scientific">Phocaeicola barnesiae</name>
    <dbReference type="NCBI Taxonomy" id="376804"/>
    <lineage>
        <taxon>Bacteria</taxon>
        <taxon>Pseudomonadati</taxon>
        <taxon>Bacteroidota</taxon>
        <taxon>Bacteroidia</taxon>
        <taxon>Bacteroidales</taxon>
        <taxon>Bacteroidaceae</taxon>
        <taxon>Phocaeicola</taxon>
    </lineage>
</organism>
<dbReference type="PANTHER" id="PTHR43405:SF1">
    <property type="entry name" value="GLYCOSYL HYDROLASE DIGH"/>
    <property type="match status" value="1"/>
</dbReference>
<keyword evidence="2" id="KW-1185">Reference proteome</keyword>
<reference evidence="1 2" key="1">
    <citation type="submission" date="2022-08" db="EMBL/GenBank/DDBJ databases">
        <authorList>
            <person name="Zeman M."/>
            <person name="Kubasova T."/>
        </authorList>
    </citation>
    <scope>NUCLEOTIDE SEQUENCE [LARGE SCALE GENOMIC DNA]</scope>
    <source>
        <strain evidence="1 2">ET62</strain>
    </source>
</reference>
<evidence type="ECO:0000313" key="1">
    <source>
        <dbReference type="EMBL" id="MCR8872523.1"/>
    </source>
</evidence>
<gene>
    <name evidence="1" type="ORF">NW209_00540</name>
</gene>
<proteinExistence type="predicted"/>
<dbReference type="Proteomes" id="UP001204579">
    <property type="component" value="Unassembled WGS sequence"/>
</dbReference>
<dbReference type="EMBL" id="JANRHJ010000001">
    <property type="protein sequence ID" value="MCR8872523.1"/>
    <property type="molecule type" value="Genomic_DNA"/>
</dbReference>
<name>A0AAW5MW60_9BACT</name>
<comment type="caution">
    <text evidence="1">The sequence shown here is derived from an EMBL/GenBank/DDBJ whole genome shotgun (WGS) entry which is preliminary data.</text>
</comment>